<keyword evidence="2" id="KW-0813">Transport</keyword>
<proteinExistence type="inferred from homology"/>
<dbReference type="GO" id="GO:0006865">
    <property type="term" value="P:amino acid transport"/>
    <property type="evidence" value="ECO:0007669"/>
    <property type="project" value="UniProtKB-KW"/>
</dbReference>
<feature type="chain" id="PRO_5042063383" description="Leucine-binding protein domain-containing protein" evidence="5">
    <location>
        <begin position="27"/>
        <end position="374"/>
    </location>
</feature>
<dbReference type="Proteomes" id="UP000069935">
    <property type="component" value="Chromosome 5"/>
</dbReference>
<dbReference type="SUPFAM" id="SSF53822">
    <property type="entry name" value="Periplasmic binding protein-like I"/>
    <property type="match status" value="1"/>
</dbReference>
<evidence type="ECO:0000256" key="2">
    <source>
        <dbReference type="ARBA" id="ARBA00022448"/>
    </source>
</evidence>
<dbReference type="InterPro" id="IPR000709">
    <property type="entry name" value="Leu_Ile_Val-bd"/>
</dbReference>
<keyword evidence="3 5" id="KW-0732">Signal</keyword>
<dbReference type="Gene3D" id="3.40.50.2300">
    <property type="match status" value="2"/>
</dbReference>
<accession>A0AAC8W3R3</accession>
<evidence type="ECO:0000259" key="6">
    <source>
        <dbReference type="Pfam" id="PF13458"/>
    </source>
</evidence>
<keyword evidence="4" id="KW-0029">Amino-acid transport</keyword>
<reference evidence="7 8" key="2">
    <citation type="journal article" date="2016" name="Genome Announc.">
        <title>Complete Genome Sequence of a Strain of Azospirillum thiophilum Isolated from a Sulfide Spring.</title>
        <authorList>
            <person name="Fomenkov A."/>
            <person name="Vincze T."/>
            <person name="Grabovich M."/>
            <person name="Anton B.P."/>
            <person name="Dubinina G."/>
            <person name="Orlova M."/>
            <person name="Belousova E."/>
            <person name="Roberts R.J."/>
        </authorList>
    </citation>
    <scope>NUCLEOTIDE SEQUENCE [LARGE SCALE GENOMIC DNA]</scope>
    <source>
        <strain evidence="7 8">BV-S</strain>
    </source>
</reference>
<dbReference type="AlphaFoldDB" id="A0AAC8W3R3"/>
<name>A0AAC8W3R3_9PROT</name>
<evidence type="ECO:0000313" key="8">
    <source>
        <dbReference type="Proteomes" id="UP000069935"/>
    </source>
</evidence>
<feature type="signal peptide" evidence="5">
    <location>
        <begin position="1"/>
        <end position="26"/>
    </location>
</feature>
<dbReference type="EMBL" id="CP012405">
    <property type="protein sequence ID" value="ALG74550.1"/>
    <property type="molecule type" value="Genomic_DNA"/>
</dbReference>
<protein>
    <recommendedName>
        <fullName evidence="6">Leucine-binding protein domain-containing protein</fullName>
    </recommendedName>
</protein>
<comment type="similarity">
    <text evidence="1">Belongs to the leucine-binding protein family.</text>
</comment>
<evidence type="ECO:0000313" key="7">
    <source>
        <dbReference type="EMBL" id="ALG74550.1"/>
    </source>
</evidence>
<evidence type="ECO:0000256" key="1">
    <source>
        <dbReference type="ARBA" id="ARBA00010062"/>
    </source>
</evidence>
<sequence length="374" mass="39938">MRTFLRSMMLSCAAAMLHLTTQSAAAADITVAVVGPMTGQYATYGDQLRRGAEKAVADINAKGGILGSKLQLIVGDDACDPKQAVAVANQMVARGVALINGHYCSSSSIPASAVYADAGTLQISPASTNPRFTDEAAAKKWINIFRISGRDDDQGATAARYIAEHFKGKRLAVIHDKTAYGKGLADEMKKAANALGIQEVLYDSINQGEKDFTPLISLLKQNAIDVVYFGGYHAEAGLIVRQAREQAFATRFIGGDTLMTEEFYTISGPAGDGTLMTFHPDPRKNPVAKPLVGQFQAQGIDPTGYTLYSYSVLQVFAEAAKTAGSVDMAKLSAVLKSGKSFDTAVGTLSFNQKGDVSRPDFVFYEWKNGAFSQL</sequence>
<dbReference type="PANTHER" id="PTHR47151:SF2">
    <property type="entry name" value="AMINO ACID BINDING PROTEIN"/>
    <property type="match status" value="1"/>
</dbReference>
<dbReference type="InterPro" id="IPR028082">
    <property type="entry name" value="Peripla_BP_I"/>
</dbReference>
<dbReference type="PANTHER" id="PTHR47151">
    <property type="entry name" value="LEU/ILE/VAL-BINDING ABC TRANSPORTER SUBUNIT"/>
    <property type="match status" value="1"/>
</dbReference>
<dbReference type="CDD" id="cd06342">
    <property type="entry name" value="PBP1_ABC_LIVBP-like"/>
    <property type="match status" value="1"/>
</dbReference>
<dbReference type="Pfam" id="PF13458">
    <property type="entry name" value="Peripla_BP_6"/>
    <property type="match status" value="1"/>
</dbReference>
<feature type="domain" description="Leucine-binding protein" evidence="6">
    <location>
        <begin position="29"/>
        <end position="369"/>
    </location>
</feature>
<evidence type="ECO:0000256" key="4">
    <source>
        <dbReference type="ARBA" id="ARBA00022970"/>
    </source>
</evidence>
<organism evidence="7 8">
    <name type="scientific">Azospirillum thiophilum</name>
    <dbReference type="NCBI Taxonomy" id="528244"/>
    <lineage>
        <taxon>Bacteria</taxon>
        <taxon>Pseudomonadati</taxon>
        <taxon>Pseudomonadota</taxon>
        <taxon>Alphaproteobacteria</taxon>
        <taxon>Rhodospirillales</taxon>
        <taxon>Azospirillaceae</taxon>
        <taxon>Azospirillum</taxon>
    </lineage>
</organism>
<evidence type="ECO:0000256" key="5">
    <source>
        <dbReference type="SAM" id="SignalP"/>
    </source>
</evidence>
<evidence type="ECO:0000256" key="3">
    <source>
        <dbReference type="ARBA" id="ARBA00022729"/>
    </source>
</evidence>
<reference evidence="8" key="1">
    <citation type="submission" date="2015-08" db="EMBL/GenBank/DDBJ databases">
        <title>Complete Genome Sequence of Azospirillum thiophilum BV-S.</title>
        <authorList>
            <person name="Fomenkov A."/>
            <person name="Vincze T."/>
            <person name="Grabovich M."/>
            <person name="Dubinina G."/>
            <person name="Orlova M."/>
            <person name="Belousova E."/>
            <person name="Roberts R.J."/>
        </authorList>
    </citation>
    <scope>NUCLEOTIDE SEQUENCE [LARGE SCALE GENOMIC DNA]</scope>
    <source>
        <strain evidence="8">BV-S</strain>
    </source>
</reference>
<dbReference type="PRINTS" id="PR00337">
    <property type="entry name" value="LEUILEVALBP"/>
</dbReference>
<dbReference type="InterPro" id="IPR028081">
    <property type="entry name" value="Leu-bd"/>
</dbReference>
<dbReference type="KEGG" id="ati:AL072_26415"/>
<keyword evidence="8" id="KW-1185">Reference proteome</keyword>
<gene>
    <name evidence="7" type="ORF">AL072_26415</name>
</gene>